<dbReference type="Gene3D" id="3.40.30.10">
    <property type="entry name" value="Glutaredoxin"/>
    <property type="match status" value="1"/>
</dbReference>
<dbReference type="NCBIfam" id="TIGR00014">
    <property type="entry name" value="arsC"/>
    <property type="match status" value="1"/>
</dbReference>
<keyword evidence="2 4" id="KW-0560">Oxidoreductase</keyword>
<name>B8KXF7_9GAMM</name>
<keyword evidence="6" id="KW-1185">Reference proteome</keyword>
<dbReference type="Proteomes" id="UP000004699">
    <property type="component" value="Unassembled WGS sequence"/>
</dbReference>
<proteinExistence type="inferred from homology"/>
<organism evidence="5 6">
    <name type="scientific">Luminiphilus syltensis NOR5-1B</name>
    <dbReference type="NCBI Taxonomy" id="565045"/>
    <lineage>
        <taxon>Bacteria</taxon>
        <taxon>Pseudomonadati</taxon>
        <taxon>Pseudomonadota</taxon>
        <taxon>Gammaproteobacteria</taxon>
        <taxon>Cellvibrionales</taxon>
        <taxon>Halieaceae</taxon>
        <taxon>Luminiphilus</taxon>
    </lineage>
</organism>
<dbReference type="InterPro" id="IPR036249">
    <property type="entry name" value="Thioredoxin-like_sf"/>
</dbReference>
<dbReference type="OrthoDB" id="9790554at2"/>
<dbReference type="InterPro" id="IPR006660">
    <property type="entry name" value="Arsenate_reductase-like"/>
</dbReference>
<evidence type="ECO:0000256" key="4">
    <source>
        <dbReference type="RuleBase" id="RU362029"/>
    </source>
</evidence>
<dbReference type="AlphaFoldDB" id="B8KXF7"/>
<comment type="catalytic activity">
    <reaction evidence="4">
        <text>[glutaredoxin]-dithiol + arsenate + glutathione + H(+) = glutathionyl-S-S-[glutaredoxin] + arsenite + H2O</text>
        <dbReference type="Rhea" id="RHEA:22016"/>
        <dbReference type="Rhea" id="RHEA-COMP:10729"/>
        <dbReference type="Rhea" id="RHEA-COMP:17668"/>
        <dbReference type="ChEBI" id="CHEBI:15377"/>
        <dbReference type="ChEBI" id="CHEBI:15378"/>
        <dbReference type="ChEBI" id="CHEBI:29242"/>
        <dbReference type="ChEBI" id="CHEBI:29950"/>
        <dbReference type="ChEBI" id="CHEBI:48597"/>
        <dbReference type="ChEBI" id="CHEBI:57925"/>
        <dbReference type="ChEBI" id="CHEBI:146199"/>
        <dbReference type="EC" id="1.20.4.1"/>
    </reaction>
</comment>
<accession>B8KXF7</accession>
<reference evidence="6" key="1">
    <citation type="journal article" date="2013" name="BMC Microbiol.">
        <title>Taxonomy and evolution of bacteriochlorophyll a-containing members of the OM60/NOR5 clade of marine gammaproteobacteria: description of Luminiphilus syltensis gen. nov., sp. nov., reclassification of Haliea rubra as Pseudohaliea rubra gen. nov., comb. nov., and emendation of Chromatocurvus halotolerans.</title>
        <authorList>
            <person name="Spring S."/>
            <person name="Riedel T."/>
            <person name="Sproer C."/>
            <person name="Yan S."/>
            <person name="Harder J."/>
            <person name="Fuchs B.M."/>
        </authorList>
    </citation>
    <scope>NUCLEOTIDE SEQUENCE [LARGE SCALE GENOMIC DNA]</scope>
    <source>
        <strain evidence="6">NOR51-B</strain>
    </source>
</reference>
<dbReference type="CDD" id="cd03034">
    <property type="entry name" value="ArsC_ArsC"/>
    <property type="match status" value="1"/>
</dbReference>
<dbReference type="PANTHER" id="PTHR30041:SF4">
    <property type="entry name" value="ARSENATE REDUCTASE"/>
    <property type="match status" value="1"/>
</dbReference>
<dbReference type="Pfam" id="PF03960">
    <property type="entry name" value="ArsC"/>
    <property type="match status" value="1"/>
</dbReference>
<evidence type="ECO:0000313" key="6">
    <source>
        <dbReference type="Proteomes" id="UP000004699"/>
    </source>
</evidence>
<comment type="similarity">
    <text evidence="1 3 4">Belongs to the ArsC family.</text>
</comment>
<dbReference type="EC" id="1.20.4.1" evidence="4"/>
<evidence type="ECO:0000313" key="5">
    <source>
        <dbReference type="EMBL" id="EED35450.1"/>
    </source>
</evidence>
<gene>
    <name evidence="5" type="primary">arsC</name>
    <name evidence="5" type="ORF">NOR51B_1395</name>
</gene>
<evidence type="ECO:0000256" key="1">
    <source>
        <dbReference type="ARBA" id="ARBA00007198"/>
    </source>
</evidence>
<dbReference type="HOGENOM" id="CLU_116644_0_1_6"/>
<dbReference type="PROSITE" id="PS51353">
    <property type="entry name" value="ARSC"/>
    <property type="match status" value="1"/>
</dbReference>
<dbReference type="InterPro" id="IPR006659">
    <property type="entry name" value="Arsenate_reductase"/>
</dbReference>
<dbReference type="RefSeq" id="WP_009020196.1">
    <property type="nucleotide sequence ID" value="NZ_DS999411.1"/>
</dbReference>
<dbReference type="PANTHER" id="PTHR30041">
    <property type="entry name" value="ARSENATE REDUCTASE"/>
    <property type="match status" value="1"/>
</dbReference>
<dbReference type="SUPFAM" id="SSF52833">
    <property type="entry name" value="Thioredoxin-like"/>
    <property type="match status" value="1"/>
</dbReference>
<dbReference type="GO" id="GO:0008794">
    <property type="term" value="F:arsenate reductase (glutaredoxin) activity"/>
    <property type="evidence" value="ECO:0007669"/>
    <property type="project" value="UniProtKB-UniRule"/>
</dbReference>
<dbReference type="eggNOG" id="COG1393">
    <property type="taxonomic scope" value="Bacteria"/>
</dbReference>
<dbReference type="EMBL" id="DS999411">
    <property type="protein sequence ID" value="EED35450.1"/>
    <property type="molecule type" value="Genomic_DNA"/>
</dbReference>
<evidence type="ECO:0000256" key="3">
    <source>
        <dbReference type="PROSITE-ProRule" id="PRU01282"/>
    </source>
</evidence>
<evidence type="ECO:0000256" key="2">
    <source>
        <dbReference type="ARBA" id="ARBA00023002"/>
    </source>
</evidence>
<sequence>MKTYTIYHNPRCSKSRQTLELLEERGIEPRVVRYLEEPLTEHQLSTLCKQLKGSASEMIRKKEPEYKLAGLTGDSDESAIVKAIAEFPKLLERPIVVCGSRARIGRPPEAVLELLD</sequence>
<dbReference type="STRING" id="565045.NOR51B_1395"/>
<protein>
    <recommendedName>
        <fullName evidence="4">Arsenate reductase</fullName>
        <ecNumber evidence="4">1.20.4.1</ecNumber>
    </recommendedName>
</protein>